<accession>A0A1I2GHK3</accession>
<gene>
    <name evidence="1" type="ORF">SAMN04487969_11699</name>
</gene>
<evidence type="ECO:0000313" key="2">
    <source>
        <dbReference type="Proteomes" id="UP000183410"/>
    </source>
</evidence>
<proteinExistence type="predicted"/>
<dbReference type="EMBL" id="FONN01000016">
    <property type="protein sequence ID" value="SFF17334.1"/>
    <property type="molecule type" value="Genomic_DNA"/>
</dbReference>
<evidence type="ECO:0000313" key="1">
    <source>
        <dbReference type="EMBL" id="SFF17334.1"/>
    </source>
</evidence>
<keyword evidence="2" id="KW-1185">Reference proteome</keyword>
<dbReference type="OrthoDB" id="9800543at2"/>
<reference evidence="2" key="1">
    <citation type="submission" date="2016-10" db="EMBL/GenBank/DDBJ databases">
        <authorList>
            <person name="Varghese N."/>
            <person name="Submissions S."/>
        </authorList>
    </citation>
    <scope>NUCLEOTIDE SEQUENCE [LARGE SCALE GENOMIC DNA]</scope>
    <source>
        <strain evidence="2">CGMCC 1.10223</strain>
    </source>
</reference>
<protein>
    <recommendedName>
        <fullName evidence="3">N-acetyltransferase domain-containing protein</fullName>
    </recommendedName>
</protein>
<evidence type="ECO:0008006" key="3">
    <source>
        <dbReference type="Google" id="ProtNLM"/>
    </source>
</evidence>
<dbReference type="RefSeq" id="WP_052737196.1">
    <property type="nucleotide sequence ID" value="NZ_FONN01000016.1"/>
</dbReference>
<sequence>MLIENEIGYRIPIYITKMSLDDVKGMRPNWTPGFNWRLYFQMGNVEVYKICVIDSDQIEGAIALENRGDHEWIHLIEKAPHNRGAKEKYKFVAHHLFAYAAQRHIEQGGDGFVAFEAKSGLIHHYVNEYGAVSMGSSRMFIPNVAGHNLIRLYLN</sequence>
<organism evidence="1 2">
    <name type="scientific">Paenibacillus algorifonticola</name>
    <dbReference type="NCBI Taxonomy" id="684063"/>
    <lineage>
        <taxon>Bacteria</taxon>
        <taxon>Bacillati</taxon>
        <taxon>Bacillota</taxon>
        <taxon>Bacilli</taxon>
        <taxon>Bacillales</taxon>
        <taxon>Paenibacillaceae</taxon>
        <taxon>Paenibacillus</taxon>
    </lineage>
</organism>
<dbReference type="Proteomes" id="UP000183410">
    <property type="component" value="Unassembled WGS sequence"/>
</dbReference>
<name>A0A1I2GHK3_9BACL</name>
<dbReference type="AlphaFoldDB" id="A0A1I2GHK3"/>